<evidence type="ECO:0000256" key="1">
    <source>
        <dbReference type="ARBA" id="ARBA00022737"/>
    </source>
</evidence>
<evidence type="ECO:0000259" key="2">
    <source>
        <dbReference type="PROSITE" id="PS51464"/>
    </source>
</evidence>
<dbReference type="PANTHER" id="PTHR10937">
    <property type="entry name" value="GLUCOSAMINE--FRUCTOSE-6-PHOSPHATE AMINOTRANSFERASE, ISOMERIZING"/>
    <property type="match status" value="1"/>
</dbReference>
<accession>A0ABV7FNV5</accession>
<keyword evidence="4" id="KW-1185">Reference proteome</keyword>
<dbReference type="Gene3D" id="3.40.50.10490">
    <property type="entry name" value="Glucose-6-phosphate isomerase like protein, domain 1"/>
    <property type="match status" value="2"/>
</dbReference>
<dbReference type="InterPro" id="IPR001347">
    <property type="entry name" value="SIS_dom"/>
</dbReference>
<dbReference type="Proteomes" id="UP001595478">
    <property type="component" value="Unassembled WGS sequence"/>
</dbReference>
<gene>
    <name evidence="3" type="primary">nagB-II</name>
    <name evidence="3" type="ORF">ACFOHL_03080</name>
</gene>
<comment type="caution">
    <text evidence="3">The sequence shown here is derived from an EMBL/GenBank/DDBJ whole genome shotgun (WGS) entry which is preliminary data.</text>
</comment>
<evidence type="ECO:0000313" key="4">
    <source>
        <dbReference type="Proteomes" id="UP001595478"/>
    </source>
</evidence>
<dbReference type="InterPro" id="IPR035466">
    <property type="entry name" value="GlmS/AgaS_SIS"/>
</dbReference>
<dbReference type="EC" id="3.5.99.6" evidence="3"/>
<keyword evidence="3" id="KW-0378">Hydrolase</keyword>
<organism evidence="3 4">
    <name type="scientific">Agaribacter flavus</name>
    <dbReference type="NCBI Taxonomy" id="1902781"/>
    <lineage>
        <taxon>Bacteria</taxon>
        <taxon>Pseudomonadati</taxon>
        <taxon>Pseudomonadota</taxon>
        <taxon>Gammaproteobacteria</taxon>
        <taxon>Alteromonadales</taxon>
        <taxon>Alteromonadaceae</taxon>
        <taxon>Agaribacter</taxon>
    </lineage>
</organism>
<dbReference type="EMBL" id="JBHRSW010000005">
    <property type="protein sequence ID" value="MFC3120595.1"/>
    <property type="molecule type" value="Genomic_DNA"/>
</dbReference>
<proteinExistence type="predicted"/>
<protein>
    <submittedName>
        <fullName evidence="3">Glucosamine-6-phosphate deaminase NagB-II</fullName>
        <ecNumber evidence="3">3.5.99.6</ecNumber>
    </submittedName>
</protein>
<dbReference type="PANTHER" id="PTHR10937:SF8">
    <property type="entry name" value="AMINOTRANSFERASE-RELATED"/>
    <property type="match status" value="1"/>
</dbReference>
<reference evidence="4" key="1">
    <citation type="journal article" date="2019" name="Int. J. Syst. Evol. Microbiol.">
        <title>The Global Catalogue of Microorganisms (GCM) 10K type strain sequencing project: providing services to taxonomists for standard genome sequencing and annotation.</title>
        <authorList>
            <consortium name="The Broad Institute Genomics Platform"/>
            <consortium name="The Broad Institute Genome Sequencing Center for Infectious Disease"/>
            <person name="Wu L."/>
            <person name="Ma J."/>
        </authorList>
    </citation>
    <scope>NUCLEOTIDE SEQUENCE [LARGE SCALE GENOMIC DNA]</scope>
    <source>
        <strain evidence="4">KCTC 52473</strain>
    </source>
</reference>
<dbReference type="RefSeq" id="WP_376918730.1">
    <property type="nucleotide sequence ID" value="NZ_JBHRSW010000005.1"/>
</dbReference>
<dbReference type="Pfam" id="PF01380">
    <property type="entry name" value="SIS"/>
    <property type="match status" value="2"/>
</dbReference>
<feature type="domain" description="SIS" evidence="2">
    <location>
        <begin position="190"/>
        <end position="321"/>
    </location>
</feature>
<feature type="domain" description="SIS" evidence="2">
    <location>
        <begin position="31"/>
        <end position="173"/>
    </location>
</feature>
<dbReference type="GO" id="GO:0004342">
    <property type="term" value="F:glucosamine-6-phosphate deaminase activity"/>
    <property type="evidence" value="ECO:0007669"/>
    <property type="project" value="UniProtKB-EC"/>
</dbReference>
<dbReference type="CDD" id="cd05009">
    <property type="entry name" value="SIS_GlmS_GlmD_2"/>
    <property type="match status" value="1"/>
</dbReference>
<dbReference type="PROSITE" id="PS51464">
    <property type="entry name" value="SIS"/>
    <property type="match status" value="2"/>
</dbReference>
<dbReference type="CDD" id="cd05008">
    <property type="entry name" value="SIS_GlmS_GlmD_1"/>
    <property type="match status" value="1"/>
</dbReference>
<dbReference type="InterPro" id="IPR035490">
    <property type="entry name" value="GlmS/FrlB_SIS"/>
</dbReference>
<keyword evidence="1" id="KW-0677">Repeat</keyword>
<evidence type="ECO:0000313" key="3">
    <source>
        <dbReference type="EMBL" id="MFC3120595.1"/>
    </source>
</evidence>
<name>A0ABV7FNV5_9ALTE</name>
<dbReference type="InterPro" id="IPR046348">
    <property type="entry name" value="SIS_dom_sf"/>
</dbReference>
<sequence length="331" mass="35192">MNSSIMARESKESADSISTLIKYNRSTFDGLAESFKLSPPLGIMTVGRGSSDHVGVFAKYLFETQCGIPVFSAAPSVASVFNKTLNLKGFLAIAISQSGQSPDIVSQLKYAKEGGAYCIAIVNNSSSPLAKVADVVIDMCAGEEIAVAATKSYLCSLAALLGLCASWTKDTSLQESLKTLPSQLARAGSMPAMLTKDNFHISERCIVVGRGFGYAISKEIALKLKEVLGVQAEAFSSAEFLHGPVTLASKTISVVSISLNDATGYIHDQIVLDLQAREAEIIDISVGEDVHNLLQPLLIVQRFYLDLAALAASRGLNPDKPPGLQKVTETK</sequence>
<dbReference type="SUPFAM" id="SSF53697">
    <property type="entry name" value="SIS domain"/>
    <property type="match status" value="1"/>
</dbReference>
<dbReference type="NCBIfam" id="NF046059">
    <property type="entry name" value="NagB_SO3506"/>
    <property type="match status" value="1"/>
</dbReference>